<comment type="caution">
    <text evidence="1">The sequence shown here is derived from an EMBL/GenBank/DDBJ whole genome shotgun (WGS) entry which is preliminary data.</text>
</comment>
<protein>
    <submittedName>
        <fullName evidence="1">Uncharacterized protein</fullName>
    </submittedName>
</protein>
<name>X1TM86_9ZZZZ</name>
<dbReference type="AlphaFoldDB" id="X1TM86"/>
<organism evidence="1">
    <name type="scientific">marine sediment metagenome</name>
    <dbReference type="NCBI Taxonomy" id="412755"/>
    <lineage>
        <taxon>unclassified sequences</taxon>
        <taxon>metagenomes</taxon>
        <taxon>ecological metagenomes</taxon>
    </lineage>
</organism>
<sequence>YADWYWKHSVDADALRDEQYETVLAPILADVIDNIAHKEELPEYMQNLLQTMVHPEHAETGKSLLSIAAEVTTKIVDTVTMGGFKKMHQAANRDALSERMQIESGNILKMRRKCTEDYWNDVCAVNNYPPDESRLLYESQKPYPSIPDLITASRYLGDPYNPRFYAQELFDITDKDYMIWDWLSYQKLTTQQVQELFKRGVYDTDDTNRELARLGWHELDGFMVKSLAHSLPNPMIMAQGLLLQNANLESILTGISAADIKPDYAQTYLDAVM</sequence>
<feature type="non-terminal residue" evidence="1">
    <location>
        <position position="273"/>
    </location>
</feature>
<feature type="non-terminal residue" evidence="1">
    <location>
        <position position="1"/>
    </location>
</feature>
<reference evidence="1" key="1">
    <citation type="journal article" date="2014" name="Front. Microbiol.">
        <title>High frequency of phylogenetically diverse reductive dehalogenase-homologous genes in deep subseafloor sedimentary metagenomes.</title>
        <authorList>
            <person name="Kawai M."/>
            <person name="Futagami T."/>
            <person name="Toyoda A."/>
            <person name="Takaki Y."/>
            <person name="Nishi S."/>
            <person name="Hori S."/>
            <person name="Arai W."/>
            <person name="Tsubouchi T."/>
            <person name="Morono Y."/>
            <person name="Uchiyama I."/>
            <person name="Ito T."/>
            <person name="Fujiyama A."/>
            <person name="Inagaki F."/>
            <person name="Takami H."/>
        </authorList>
    </citation>
    <scope>NUCLEOTIDE SEQUENCE</scope>
    <source>
        <strain evidence="1">Expedition CK06-06</strain>
    </source>
</reference>
<evidence type="ECO:0000313" key="1">
    <source>
        <dbReference type="EMBL" id="GAI88685.1"/>
    </source>
</evidence>
<proteinExistence type="predicted"/>
<gene>
    <name evidence="1" type="ORF">S12H4_34044</name>
</gene>
<dbReference type="EMBL" id="BARW01020111">
    <property type="protein sequence ID" value="GAI88685.1"/>
    <property type="molecule type" value="Genomic_DNA"/>
</dbReference>
<accession>X1TM86</accession>